<dbReference type="Proteomes" id="UP000320300">
    <property type="component" value="Unassembled WGS sequence"/>
</dbReference>
<dbReference type="EMBL" id="FXTN01000012">
    <property type="protein sequence ID" value="SMO95291.1"/>
    <property type="molecule type" value="Genomic_DNA"/>
</dbReference>
<gene>
    <name evidence="2" type="ORF">SAMN06265348_11282</name>
</gene>
<sequence length="181" mass="19365">MKKSTKLFASAVAAVAIFFSTNVSAQKIGIGANLGLPTDDAYSFAAGLDVRMQFDVTKQLSVPVATGYTNFFAKDRSYFNGNAITDVPDYGYIPLKTGLKYFLDPSGSGVYAMGEVGAAFGVTDNAKTTFLYAPTIGYSWSNGLDLGLKYENAGKGDALRLVDDKNRTGQIALRIAYGFKL</sequence>
<protein>
    <recommendedName>
        <fullName evidence="4">Outer membrane protein beta-barrel domain-containing protein</fullName>
    </recommendedName>
</protein>
<dbReference type="RefSeq" id="WP_142530295.1">
    <property type="nucleotide sequence ID" value="NZ_CBCSJO010000011.1"/>
</dbReference>
<keyword evidence="1" id="KW-0732">Signal</keyword>
<evidence type="ECO:0000313" key="3">
    <source>
        <dbReference type="Proteomes" id="UP000320300"/>
    </source>
</evidence>
<dbReference type="OrthoDB" id="791021at2"/>
<reference evidence="2 3" key="1">
    <citation type="submission" date="2017-05" db="EMBL/GenBank/DDBJ databases">
        <authorList>
            <person name="Varghese N."/>
            <person name="Submissions S."/>
        </authorList>
    </citation>
    <scope>NUCLEOTIDE SEQUENCE [LARGE SCALE GENOMIC DNA]</scope>
    <source>
        <strain evidence="2 3">DSM 19036</strain>
    </source>
</reference>
<evidence type="ECO:0000256" key="1">
    <source>
        <dbReference type="SAM" id="SignalP"/>
    </source>
</evidence>
<feature type="chain" id="PRO_5021878099" description="Outer membrane protein beta-barrel domain-containing protein" evidence="1">
    <location>
        <begin position="26"/>
        <end position="181"/>
    </location>
</feature>
<name>A0A521FI05_9SPHI</name>
<dbReference type="AlphaFoldDB" id="A0A521FI05"/>
<accession>A0A521FI05</accession>
<feature type="signal peptide" evidence="1">
    <location>
        <begin position="1"/>
        <end position="25"/>
    </location>
</feature>
<evidence type="ECO:0008006" key="4">
    <source>
        <dbReference type="Google" id="ProtNLM"/>
    </source>
</evidence>
<evidence type="ECO:0000313" key="2">
    <source>
        <dbReference type="EMBL" id="SMO95291.1"/>
    </source>
</evidence>
<organism evidence="2 3">
    <name type="scientific">Pedobacter westerhofensis</name>
    <dbReference type="NCBI Taxonomy" id="425512"/>
    <lineage>
        <taxon>Bacteria</taxon>
        <taxon>Pseudomonadati</taxon>
        <taxon>Bacteroidota</taxon>
        <taxon>Sphingobacteriia</taxon>
        <taxon>Sphingobacteriales</taxon>
        <taxon>Sphingobacteriaceae</taxon>
        <taxon>Pedobacter</taxon>
    </lineage>
</organism>
<keyword evidence="3" id="KW-1185">Reference proteome</keyword>
<proteinExistence type="predicted"/>